<comment type="caution">
    <text evidence="3">The sequence shown here is derived from an EMBL/GenBank/DDBJ whole genome shotgun (WGS) entry which is preliminary data.</text>
</comment>
<evidence type="ECO:0000256" key="1">
    <source>
        <dbReference type="SAM" id="Coils"/>
    </source>
</evidence>
<keyword evidence="4" id="KW-1185">Reference proteome</keyword>
<keyword evidence="1" id="KW-0175">Coiled coil</keyword>
<accession>A0AAU9INH0</accession>
<evidence type="ECO:0000256" key="2">
    <source>
        <dbReference type="SAM" id="Phobius"/>
    </source>
</evidence>
<feature type="coiled-coil region" evidence="1">
    <location>
        <begin position="138"/>
        <end position="172"/>
    </location>
</feature>
<reference evidence="3" key="1">
    <citation type="submission" date="2021-09" db="EMBL/GenBank/DDBJ databases">
        <authorList>
            <consortium name="AG Swart"/>
            <person name="Singh M."/>
            <person name="Singh A."/>
            <person name="Seah K."/>
            <person name="Emmerich C."/>
        </authorList>
    </citation>
    <scope>NUCLEOTIDE SEQUENCE</scope>
    <source>
        <strain evidence="3">ATCC30299</strain>
    </source>
</reference>
<protein>
    <submittedName>
        <fullName evidence="3">Uncharacterized protein</fullName>
    </submittedName>
</protein>
<evidence type="ECO:0000313" key="3">
    <source>
        <dbReference type="EMBL" id="CAG9315992.1"/>
    </source>
</evidence>
<gene>
    <name evidence="3" type="ORF">BSTOLATCC_MIC14733</name>
</gene>
<evidence type="ECO:0000313" key="4">
    <source>
        <dbReference type="Proteomes" id="UP001162131"/>
    </source>
</evidence>
<organism evidence="3 4">
    <name type="scientific">Blepharisma stoltei</name>
    <dbReference type="NCBI Taxonomy" id="1481888"/>
    <lineage>
        <taxon>Eukaryota</taxon>
        <taxon>Sar</taxon>
        <taxon>Alveolata</taxon>
        <taxon>Ciliophora</taxon>
        <taxon>Postciliodesmatophora</taxon>
        <taxon>Heterotrichea</taxon>
        <taxon>Heterotrichida</taxon>
        <taxon>Blepharismidae</taxon>
        <taxon>Blepharisma</taxon>
    </lineage>
</organism>
<name>A0AAU9INH0_9CILI</name>
<dbReference type="Proteomes" id="UP001162131">
    <property type="component" value="Unassembled WGS sequence"/>
</dbReference>
<sequence>MLKLFKTYPKTSIFLILTGISTTAFLMAIWKYRYHIRMLWNARKVLSGSMNVLDTNREKEVFYSKLSRTFTTWTKRTLPEIQQIRLELRTNKNLTSSEKRELWSQLNLKVMTQLLTNIYSSEIYKLSFLISTHLIARKEFENEQVDDLIENFERMNAEIKQANQLIAYIENNIQELLLGMKLEEIFCASDLKELFEKIKLKLHGIVRTKNPVYEIFVAGVADWAVETQNTQEFCKYYYLEETQGDLMRRVNEGYEKLYDTIKEEIGKNGKNNPRRKYPLDWKGLELAFIIPMLDRLNSFTVWEPYETLGRKIYFDL</sequence>
<dbReference type="AlphaFoldDB" id="A0AAU9INH0"/>
<keyword evidence="2" id="KW-0472">Membrane</keyword>
<dbReference type="EMBL" id="CAJZBQ010000014">
    <property type="protein sequence ID" value="CAG9315992.1"/>
    <property type="molecule type" value="Genomic_DNA"/>
</dbReference>
<keyword evidence="2" id="KW-1133">Transmembrane helix</keyword>
<keyword evidence="2" id="KW-0812">Transmembrane</keyword>
<proteinExistence type="predicted"/>
<feature type="transmembrane region" description="Helical" evidence="2">
    <location>
        <begin position="12"/>
        <end position="30"/>
    </location>
</feature>